<dbReference type="EMBL" id="RCMI01000713">
    <property type="protein sequence ID" value="KAG2900005.1"/>
    <property type="molecule type" value="Genomic_DNA"/>
</dbReference>
<sequence>MQTKSLVDLEFPVYPSNPVFQSTSVSMDSCSSTTSKPCLCVLCSHSPTPLDTTVVTEILGSPLTRSSQATTVTEVLGSPLAQSSQAFTGAPLASQTPSPSR</sequence>
<dbReference type="EMBL" id="RCMV01000720">
    <property type="protein sequence ID" value="KAG3213558.1"/>
    <property type="molecule type" value="Genomic_DNA"/>
</dbReference>
<evidence type="ECO:0000313" key="2">
    <source>
        <dbReference type="EMBL" id="KAG2900005.1"/>
    </source>
</evidence>
<dbReference type="EMBL" id="RCMK01000702">
    <property type="protein sequence ID" value="KAG2915487.1"/>
    <property type="molecule type" value="Genomic_DNA"/>
</dbReference>
<dbReference type="EMBL" id="RCML01000718">
    <property type="protein sequence ID" value="KAG2970539.1"/>
    <property type="molecule type" value="Genomic_DNA"/>
</dbReference>
<dbReference type="Proteomes" id="UP000736787">
    <property type="component" value="Unassembled WGS sequence"/>
</dbReference>
<evidence type="ECO:0000313" key="3">
    <source>
        <dbReference type="EMBL" id="KAG2915487.1"/>
    </source>
</evidence>
<organism evidence="1 6">
    <name type="scientific">Phytophthora cactorum</name>
    <dbReference type="NCBI Taxonomy" id="29920"/>
    <lineage>
        <taxon>Eukaryota</taxon>
        <taxon>Sar</taxon>
        <taxon>Stramenopiles</taxon>
        <taxon>Oomycota</taxon>
        <taxon>Peronosporomycetes</taxon>
        <taxon>Peronosporales</taxon>
        <taxon>Peronosporaceae</taxon>
        <taxon>Phytophthora</taxon>
    </lineage>
</organism>
<evidence type="ECO:0000313" key="5">
    <source>
        <dbReference type="EMBL" id="KAG3213558.1"/>
    </source>
</evidence>
<reference evidence="1" key="1">
    <citation type="submission" date="2018-10" db="EMBL/GenBank/DDBJ databases">
        <title>Effector identification in a new, highly contiguous assembly of the strawberry crown rot pathogen Phytophthora cactorum.</title>
        <authorList>
            <person name="Armitage A.D."/>
            <person name="Nellist C.F."/>
            <person name="Bates H."/>
            <person name="Vickerstaff R.J."/>
            <person name="Harrison R.J."/>
        </authorList>
    </citation>
    <scope>NUCLEOTIDE SEQUENCE</scope>
    <source>
        <strain evidence="1">15-7</strain>
        <strain evidence="2">4032</strain>
        <strain evidence="3">4040</strain>
        <strain evidence="4">P415</strain>
        <strain evidence="5">P421</strain>
    </source>
</reference>
<name>A0A8T0YM85_9STRA</name>
<gene>
    <name evidence="1" type="ORF">PC113_g17013</name>
    <name evidence="2" type="ORF">PC115_g16383</name>
    <name evidence="3" type="ORF">PC117_g17993</name>
    <name evidence="4" type="ORF">PC118_g16808</name>
    <name evidence="5" type="ORF">PC129_g15506</name>
</gene>
<protein>
    <submittedName>
        <fullName evidence="1">Uncharacterized protein</fullName>
    </submittedName>
</protein>
<dbReference type="EMBL" id="RCMG01000708">
    <property type="protein sequence ID" value="KAG2850185.1"/>
    <property type="molecule type" value="Genomic_DNA"/>
</dbReference>
<proteinExistence type="predicted"/>
<dbReference type="Proteomes" id="UP000735874">
    <property type="component" value="Unassembled WGS sequence"/>
</dbReference>
<accession>A0A8T0YM85</accession>
<evidence type="ECO:0000313" key="6">
    <source>
        <dbReference type="Proteomes" id="UP000735874"/>
    </source>
</evidence>
<dbReference type="Proteomes" id="UP000774804">
    <property type="component" value="Unassembled WGS sequence"/>
</dbReference>
<dbReference type="AlphaFoldDB" id="A0A8T0YM85"/>
<comment type="caution">
    <text evidence="1">The sequence shown here is derived from an EMBL/GenBank/DDBJ whole genome shotgun (WGS) entry which is preliminary data.</text>
</comment>
<evidence type="ECO:0000313" key="4">
    <source>
        <dbReference type="EMBL" id="KAG2970539.1"/>
    </source>
</evidence>
<dbReference type="Proteomes" id="UP000760860">
    <property type="component" value="Unassembled WGS sequence"/>
</dbReference>
<evidence type="ECO:0000313" key="1">
    <source>
        <dbReference type="EMBL" id="KAG2850185.1"/>
    </source>
</evidence>
<dbReference type="Proteomes" id="UP000697107">
    <property type="component" value="Unassembled WGS sequence"/>
</dbReference>